<keyword evidence="3 5" id="KW-0964">Secreted</keyword>
<evidence type="ECO:0000313" key="7">
    <source>
        <dbReference type="EMBL" id="KAG7383089.1"/>
    </source>
</evidence>
<evidence type="ECO:0000313" key="8">
    <source>
        <dbReference type="Proteomes" id="UP000693981"/>
    </source>
</evidence>
<proteinExistence type="inferred from homology"/>
<comment type="similarity">
    <text evidence="2 5">Belongs to the RxLR effector family.</text>
</comment>
<dbReference type="Proteomes" id="UP000693981">
    <property type="component" value="Unassembled WGS sequence"/>
</dbReference>
<evidence type="ECO:0000256" key="1">
    <source>
        <dbReference type="ARBA" id="ARBA00004613"/>
    </source>
</evidence>
<comment type="function">
    <text evidence="5">Effector that suppresses plant defense responses during pathogen infection.</text>
</comment>
<keyword evidence="8" id="KW-1185">Reference proteome</keyword>
<gene>
    <name evidence="7" type="ORF">PHYBOEH_010092</name>
</gene>
<evidence type="ECO:0000256" key="6">
    <source>
        <dbReference type="SAM" id="MobiDB-lite"/>
    </source>
</evidence>
<evidence type="ECO:0000256" key="3">
    <source>
        <dbReference type="ARBA" id="ARBA00022525"/>
    </source>
</evidence>
<feature type="chain" id="PRO_5035754831" description="RxLR effector protein" evidence="5">
    <location>
        <begin position="22"/>
        <end position="146"/>
    </location>
</feature>
<dbReference type="AlphaFoldDB" id="A0A8T1VSH9"/>
<comment type="subcellular location">
    <subcellularLocation>
        <location evidence="1 5">Secreted</location>
    </subcellularLocation>
</comment>
<evidence type="ECO:0000256" key="5">
    <source>
        <dbReference type="RuleBase" id="RU367124"/>
    </source>
</evidence>
<evidence type="ECO:0000256" key="4">
    <source>
        <dbReference type="ARBA" id="ARBA00022729"/>
    </source>
</evidence>
<organism evidence="7 8">
    <name type="scientific">Phytophthora boehmeriae</name>
    <dbReference type="NCBI Taxonomy" id="109152"/>
    <lineage>
        <taxon>Eukaryota</taxon>
        <taxon>Sar</taxon>
        <taxon>Stramenopiles</taxon>
        <taxon>Oomycota</taxon>
        <taxon>Peronosporomycetes</taxon>
        <taxon>Peronosporales</taxon>
        <taxon>Peronosporaceae</taxon>
        <taxon>Phytophthora</taxon>
    </lineage>
</organism>
<comment type="domain">
    <text evidence="5">The RxLR-dEER motif acts to carry the protein into the host cell cytoplasm through binding to cell surface phosphatidylinositol-3-phosphate.</text>
</comment>
<dbReference type="InterPro" id="IPR031825">
    <property type="entry name" value="RXLR"/>
</dbReference>
<protein>
    <recommendedName>
        <fullName evidence="5">RxLR effector protein</fullName>
    </recommendedName>
</protein>
<evidence type="ECO:0000256" key="2">
    <source>
        <dbReference type="ARBA" id="ARBA00010400"/>
    </source>
</evidence>
<feature type="signal peptide" evidence="5">
    <location>
        <begin position="1"/>
        <end position="21"/>
    </location>
</feature>
<dbReference type="Pfam" id="PF16810">
    <property type="entry name" value="RXLR"/>
    <property type="match status" value="1"/>
</dbReference>
<name>A0A8T1VSH9_9STRA</name>
<accession>A0A8T1VSH9</accession>
<sequence>MRRAFLLFAFALLACSGVVEATKSDQNAIASSVSLSNGDAKRRSLQADAIDGQASRRLRPVPELTTGGDPGPSTSLMSTIRAKIANWKYKRWFKKGRKPEQVDEDLDLTDEDDKELSEGYHRYYDMRTGQSVSYFGTDGSRSRNSE</sequence>
<comment type="caution">
    <text evidence="7">The sequence shown here is derived from an EMBL/GenBank/DDBJ whole genome shotgun (WGS) entry which is preliminary data.</text>
</comment>
<keyword evidence="4 5" id="KW-0732">Signal</keyword>
<dbReference type="PROSITE" id="PS51257">
    <property type="entry name" value="PROKAR_LIPOPROTEIN"/>
    <property type="match status" value="1"/>
</dbReference>
<dbReference type="EMBL" id="JAGDFL010000676">
    <property type="protein sequence ID" value="KAG7383089.1"/>
    <property type="molecule type" value="Genomic_DNA"/>
</dbReference>
<reference evidence="7" key="1">
    <citation type="submission" date="2021-02" db="EMBL/GenBank/DDBJ databases">
        <authorList>
            <person name="Palmer J.M."/>
        </authorList>
    </citation>
    <scope>NUCLEOTIDE SEQUENCE</scope>
    <source>
        <strain evidence="7">SCRP23</strain>
    </source>
</reference>
<feature type="region of interest" description="Disordered" evidence="6">
    <location>
        <begin position="48"/>
        <end position="76"/>
    </location>
</feature>